<proteinExistence type="predicted"/>
<reference evidence="1" key="1">
    <citation type="submission" date="2023-10" db="EMBL/GenBank/DDBJ databases">
        <title>Genome assembly of Pristionchus species.</title>
        <authorList>
            <person name="Yoshida K."/>
            <person name="Sommer R.J."/>
        </authorList>
    </citation>
    <scope>NUCLEOTIDE SEQUENCE</scope>
    <source>
        <strain evidence="1">RS5133</strain>
    </source>
</reference>
<gene>
    <name evidence="1" type="ORF">PFISCL1PPCAC_29141</name>
</gene>
<comment type="caution">
    <text evidence="1">The sequence shown here is derived from an EMBL/GenBank/DDBJ whole genome shotgun (WGS) entry which is preliminary data.</text>
</comment>
<accession>A0AAV5X3E1</accession>
<evidence type="ECO:0000313" key="1">
    <source>
        <dbReference type="EMBL" id="GMT37844.1"/>
    </source>
</evidence>
<name>A0AAV5X3E1_9BILA</name>
<dbReference type="Proteomes" id="UP001432322">
    <property type="component" value="Unassembled WGS sequence"/>
</dbReference>
<protein>
    <recommendedName>
        <fullName evidence="3">Ribosomal protein</fullName>
    </recommendedName>
</protein>
<feature type="non-terminal residue" evidence="1">
    <location>
        <position position="69"/>
    </location>
</feature>
<evidence type="ECO:0008006" key="3">
    <source>
        <dbReference type="Google" id="ProtNLM"/>
    </source>
</evidence>
<dbReference type="EMBL" id="BTSY01000297">
    <property type="protein sequence ID" value="GMT37844.1"/>
    <property type="molecule type" value="Genomic_DNA"/>
</dbReference>
<evidence type="ECO:0000313" key="2">
    <source>
        <dbReference type="Proteomes" id="UP001432322"/>
    </source>
</evidence>
<sequence>MKRTHNVAHAEVGAWFKCMECGHITRSKYHEQKCSGARFTLFSGEFLRRRRIKTDWMKCHKCSVSFYNL</sequence>
<dbReference type="AlphaFoldDB" id="A0AAV5X3E1"/>
<keyword evidence="2" id="KW-1185">Reference proteome</keyword>
<organism evidence="1 2">
    <name type="scientific">Pristionchus fissidentatus</name>
    <dbReference type="NCBI Taxonomy" id="1538716"/>
    <lineage>
        <taxon>Eukaryota</taxon>
        <taxon>Metazoa</taxon>
        <taxon>Ecdysozoa</taxon>
        <taxon>Nematoda</taxon>
        <taxon>Chromadorea</taxon>
        <taxon>Rhabditida</taxon>
        <taxon>Rhabditina</taxon>
        <taxon>Diplogasteromorpha</taxon>
        <taxon>Diplogasteroidea</taxon>
        <taxon>Neodiplogasteridae</taxon>
        <taxon>Pristionchus</taxon>
    </lineage>
</organism>